<dbReference type="WBParaSite" id="L893_g6058.t1">
    <property type="protein sequence ID" value="L893_g6058.t1"/>
    <property type="gene ID" value="L893_g6058"/>
</dbReference>
<feature type="domain" description="Lipid-binding serum glycoprotein C-terminal" evidence="4">
    <location>
        <begin position="257"/>
        <end position="456"/>
    </location>
</feature>
<accession>A0A1I8AJC3</accession>
<evidence type="ECO:0000256" key="1">
    <source>
        <dbReference type="ARBA" id="ARBA00007292"/>
    </source>
</evidence>
<feature type="domain" description="Lipid-binding serum glycoprotein N-terminal" evidence="3">
    <location>
        <begin position="13"/>
        <end position="238"/>
    </location>
</feature>
<sequence length="469" mass="52454">MVTKQISQCVVLRVTENGLLELANFTQQWMSKTILDIETDTFTHHITKGLGSGSLVFSNTSVEAFEAPTIHYRPSDHSILYMTAVAGQAKVNSDWTMYSKYLSVLGLPLSGQVSMRVGGIKSEVMMQISATNELVVYRCVTRVMQLQLDFSGSYAAEVLHFFRNSLSKSIQRTMEQQFCAAMKDRLVPWLRDQVDSFPDLLRIPVSENVAIVHRLHSISMTGSHIDFRLQNSIAWDDDVIEGEPVDYTHFAFADSFEDGSRMAELFIEEQTVQTIASAAHFAEQLRTNVTSPFLKTYCEGMCIGTLYPDLGRSFENGSLRVEVSTVHPPVIRLQNQNAHVALNASIRVFPDPPIENVTGAVLEIKMATEFLLDLKLKNKRLKAFVSVIKSRAEVTKSQIAGVSSKALDFIVDMSTPFLEDAVDVFFGDGHEFTDVFKVPLENELLTISEGSLRLQTDVVLEKALVMLLY</sequence>
<name>A0A1I8AJC3_9BILA</name>
<evidence type="ECO:0000313" key="6">
    <source>
        <dbReference type="WBParaSite" id="L893_g6058.t1"/>
    </source>
</evidence>
<evidence type="ECO:0000313" key="5">
    <source>
        <dbReference type="Proteomes" id="UP000095287"/>
    </source>
</evidence>
<evidence type="ECO:0000256" key="2">
    <source>
        <dbReference type="ARBA" id="ARBA00023157"/>
    </source>
</evidence>
<dbReference type="Gene3D" id="3.15.10.10">
    <property type="entry name" value="Bactericidal permeability-increasing protein, domain 1"/>
    <property type="match status" value="1"/>
</dbReference>
<organism evidence="5 6">
    <name type="scientific">Steinernema glaseri</name>
    <dbReference type="NCBI Taxonomy" id="37863"/>
    <lineage>
        <taxon>Eukaryota</taxon>
        <taxon>Metazoa</taxon>
        <taxon>Ecdysozoa</taxon>
        <taxon>Nematoda</taxon>
        <taxon>Chromadorea</taxon>
        <taxon>Rhabditida</taxon>
        <taxon>Tylenchina</taxon>
        <taxon>Panagrolaimomorpha</taxon>
        <taxon>Strongyloidoidea</taxon>
        <taxon>Steinernematidae</taxon>
        <taxon>Steinernema</taxon>
    </lineage>
</organism>
<evidence type="ECO:0000259" key="3">
    <source>
        <dbReference type="SMART" id="SM00328"/>
    </source>
</evidence>
<dbReference type="Pfam" id="PF02886">
    <property type="entry name" value="LBP_BPI_CETP_C"/>
    <property type="match status" value="1"/>
</dbReference>
<evidence type="ECO:0000259" key="4">
    <source>
        <dbReference type="SMART" id="SM00329"/>
    </source>
</evidence>
<dbReference type="SUPFAM" id="SSF55394">
    <property type="entry name" value="Bactericidal permeability-increasing protein, BPI"/>
    <property type="match status" value="2"/>
</dbReference>
<comment type="similarity">
    <text evidence="1">Belongs to the BPI/LBP/Plunc superfamily. BPI/LBP family.</text>
</comment>
<dbReference type="Gene3D" id="3.15.20.10">
    <property type="entry name" value="Bactericidal permeability-increasing protein, domain 2"/>
    <property type="match status" value="1"/>
</dbReference>
<dbReference type="PANTHER" id="PTHR10504">
    <property type="entry name" value="BACTERICIDAL PERMEABILITY-INCREASING BPI PROTEIN-RELATED"/>
    <property type="match status" value="1"/>
</dbReference>
<dbReference type="PANTHER" id="PTHR10504:SF140">
    <property type="entry name" value="BPI2 DOMAIN-CONTAINING PROTEIN"/>
    <property type="match status" value="1"/>
</dbReference>
<dbReference type="InterPro" id="IPR032942">
    <property type="entry name" value="BPI/LBP/Plunc"/>
</dbReference>
<dbReference type="InterPro" id="IPR001124">
    <property type="entry name" value="Lipid-bd_serum_glycop_C"/>
</dbReference>
<dbReference type="AlphaFoldDB" id="A0A1I8AJC3"/>
<protein>
    <submittedName>
        <fullName evidence="6">BPI2 domain-containing protein</fullName>
    </submittedName>
</protein>
<dbReference type="SMART" id="SM00329">
    <property type="entry name" value="BPI2"/>
    <property type="match status" value="1"/>
</dbReference>
<keyword evidence="2" id="KW-1015">Disulfide bond</keyword>
<proteinExistence type="inferred from homology"/>
<keyword evidence="5" id="KW-1185">Reference proteome</keyword>
<dbReference type="InterPro" id="IPR017943">
    <property type="entry name" value="Bactericidal_perm-incr_a/b_dom"/>
</dbReference>
<dbReference type="GO" id="GO:0005615">
    <property type="term" value="C:extracellular space"/>
    <property type="evidence" value="ECO:0007669"/>
    <property type="project" value="TreeGrafter"/>
</dbReference>
<reference evidence="6" key="1">
    <citation type="submission" date="2016-11" db="UniProtKB">
        <authorList>
            <consortium name="WormBaseParasite"/>
        </authorList>
    </citation>
    <scope>IDENTIFICATION</scope>
</reference>
<dbReference type="Proteomes" id="UP000095287">
    <property type="component" value="Unplaced"/>
</dbReference>
<dbReference type="GO" id="GO:0008289">
    <property type="term" value="F:lipid binding"/>
    <property type="evidence" value="ECO:0007669"/>
    <property type="project" value="InterPro"/>
</dbReference>
<dbReference type="InterPro" id="IPR017942">
    <property type="entry name" value="Lipid-bd_serum_glycop_N"/>
</dbReference>
<dbReference type="Pfam" id="PF01273">
    <property type="entry name" value="LBP_BPI_CETP"/>
    <property type="match status" value="1"/>
</dbReference>
<dbReference type="SMART" id="SM00328">
    <property type="entry name" value="BPI1"/>
    <property type="match status" value="1"/>
</dbReference>